<dbReference type="AlphaFoldDB" id="A0A5N3S0P3"/>
<evidence type="ECO:0000313" key="5">
    <source>
        <dbReference type="EMBL" id="KAB0300147.1"/>
    </source>
</evidence>
<dbReference type="EMBL" id="VXDD01000005">
    <property type="protein sequence ID" value="KAB0300147.1"/>
    <property type="molecule type" value="Genomic_DNA"/>
</dbReference>
<name>A0A5N3S0P3_9VIBR</name>
<evidence type="ECO:0000256" key="2">
    <source>
        <dbReference type="ARBA" id="ARBA00023002"/>
    </source>
</evidence>
<dbReference type="GO" id="GO:0017000">
    <property type="term" value="P:antibiotic biosynthetic process"/>
    <property type="evidence" value="ECO:0007669"/>
    <property type="project" value="UniProtKB-KW"/>
</dbReference>
<dbReference type="InterPro" id="IPR050411">
    <property type="entry name" value="AlphaKG_dependent_hydroxylases"/>
</dbReference>
<dbReference type="InterPro" id="IPR003819">
    <property type="entry name" value="TauD/TfdA-like"/>
</dbReference>
<proteinExistence type="predicted"/>
<gene>
    <name evidence="5" type="ORF">F2Z80_23885</name>
</gene>
<dbReference type="Gene3D" id="3.60.130.10">
    <property type="entry name" value="Clavaminate synthase-like"/>
    <property type="match status" value="1"/>
</dbReference>
<comment type="cofactor">
    <cofactor evidence="1">
        <name>Fe(2+)</name>
        <dbReference type="ChEBI" id="CHEBI:29033"/>
    </cofactor>
</comment>
<sequence length="321" mass="36636">MTSPKFLNIKPLLSDSFLPQVVTADNGVRLSDCIQEAHAIAEEQLRTTGGVLFRGFDLIGEEPFQEFARSFGFPLLSYEFGSTPRTDLGEGVYTTTEYPAHQTIPLHNEQAYTLNWPMKIWFHCITPAETEGETPIADSRQVFNKISPTIRERFERKKLKYVRNYGNGLDLPWEKVFGTDNPKEVEKFCLQNQIDFEWKEDGELRTSQICQAVAKHPVTGEMVWFNQAHLFHVSNLEPHIRETLLSVVDEKDLPRNVYYGDGTAIEDSVLDEIRSVLDDCTVKFPWESGDILMLDNMLVAHARSRFTGTRKVVVAMAEPNC</sequence>
<dbReference type="Proteomes" id="UP000326687">
    <property type="component" value="Unassembled WGS sequence"/>
</dbReference>
<dbReference type="SUPFAM" id="SSF51197">
    <property type="entry name" value="Clavaminate synthase-like"/>
    <property type="match status" value="1"/>
</dbReference>
<accession>A0A5N3S0P3</accession>
<evidence type="ECO:0000256" key="1">
    <source>
        <dbReference type="ARBA" id="ARBA00001954"/>
    </source>
</evidence>
<keyword evidence="5" id="KW-0223">Dioxygenase</keyword>
<dbReference type="InterPro" id="IPR042098">
    <property type="entry name" value="TauD-like_sf"/>
</dbReference>
<evidence type="ECO:0000313" key="6">
    <source>
        <dbReference type="Proteomes" id="UP000326687"/>
    </source>
</evidence>
<dbReference type="GO" id="GO:0016706">
    <property type="term" value="F:2-oxoglutarate-dependent dioxygenase activity"/>
    <property type="evidence" value="ECO:0007669"/>
    <property type="project" value="UniProtKB-ARBA"/>
</dbReference>
<evidence type="ECO:0000259" key="4">
    <source>
        <dbReference type="Pfam" id="PF02668"/>
    </source>
</evidence>
<protein>
    <submittedName>
        <fullName evidence="5">TauD/TfdA family dioxygenase</fullName>
    </submittedName>
</protein>
<keyword evidence="3" id="KW-0045">Antibiotic biosynthesis</keyword>
<comment type="caution">
    <text evidence="5">The sequence shown here is derived from an EMBL/GenBank/DDBJ whole genome shotgun (WGS) entry which is preliminary data.</text>
</comment>
<feature type="domain" description="TauD/TfdA-like" evidence="4">
    <location>
        <begin position="22"/>
        <end position="315"/>
    </location>
</feature>
<keyword evidence="2" id="KW-0560">Oxidoreductase</keyword>
<dbReference type="PANTHER" id="PTHR10696:SF56">
    <property type="entry name" value="TAUD_TFDA-LIKE DOMAIN-CONTAINING PROTEIN"/>
    <property type="match status" value="1"/>
</dbReference>
<dbReference type="Pfam" id="PF02668">
    <property type="entry name" value="TauD"/>
    <property type="match status" value="1"/>
</dbReference>
<dbReference type="PANTHER" id="PTHR10696">
    <property type="entry name" value="GAMMA-BUTYROBETAINE HYDROXYLASE-RELATED"/>
    <property type="match status" value="1"/>
</dbReference>
<dbReference type="RefSeq" id="WP_150897556.1">
    <property type="nucleotide sequence ID" value="NZ_VXDD01000005.1"/>
</dbReference>
<reference evidence="5 6" key="1">
    <citation type="submission" date="2019-09" db="EMBL/GenBank/DDBJ databases">
        <title>Vibrio Fortis S7-72.</title>
        <authorList>
            <person name="Das S.K."/>
        </authorList>
    </citation>
    <scope>NUCLEOTIDE SEQUENCE [LARGE SCALE GENOMIC DNA]</scope>
    <source>
        <strain evidence="5 6">S7-72</strain>
    </source>
</reference>
<organism evidence="5 6">
    <name type="scientific">Vibrio fortis</name>
    <dbReference type="NCBI Taxonomy" id="212667"/>
    <lineage>
        <taxon>Bacteria</taxon>
        <taxon>Pseudomonadati</taxon>
        <taxon>Pseudomonadota</taxon>
        <taxon>Gammaproteobacteria</taxon>
        <taxon>Vibrionales</taxon>
        <taxon>Vibrionaceae</taxon>
        <taxon>Vibrio</taxon>
    </lineage>
</organism>
<evidence type="ECO:0000256" key="3">
    <source>
        <dbReference type="ARBA" id="ARBA00023194"/>
    </source>
</evidence>